<accession>A0ACB8RAH9</accession>
<name>A0ACB8RAH9_9AGAM</name>
<proteinExistence type="predicted"/>
<evidence type="ECO:0000313" key="1">
    <source>
        <dbReference type="EMBL" id="KAI0040927.1"/>
    </source>
</evidence>
<protein>
    <submittedName>
        <fullName evidence="1">Uncharacterized protein</fullName>
    </submittedName>
</protein>
<reference evidence="1" key="2">
    <citation type="journal article" date="2022" name="New Phytol.">
        <title>Evolutionary transition to the ectomycorrhizal habit in the genomes of a hyperdiverse lineage of mushroom-forming fungi.</title>
        <authorList>
            <person name="Looney B."/>
            <person name="Miyauchi S."/>
            <person name="Morin E."/>
            <person name="Drula E."/>
            <person name="Courty P.E."/>
            <person name="Kohler A."/>
            <person name="Kuo A."/>
            <person name="LaButti K."/>
            <person name="Pangilinan J."/>
            <person name="Lipzen A."/>
            <person name="Riley R."/>
            <person name="Andreopoulos W."/>
            <person name="He G."/>
            <person name="Johnson J."/>
            <person name="Nolan M."/>
            <person name="Tritt A."/>
            <person name="Barry K.W."/>
            <person name="Grigoriev I.V."/>
            <person name="Nagy L.G."/>
            <person name="Hibbett D."/>
            <person name="Henrissat B."/>
            <person name="Matheny P.B."/>
            <person name="Labbe J."/>
            <person name="Martin F.M."/>
        </authorList>
    </citation>
    <scope>NUCLEOTIDE SEQUENCE</scope>
    <source>
        <strain evidence="1">FP105234-sp</strain>
    </source>
</reference>
<dbReference type="EMBL" id="MU276158">
    <property type="protein sequence ID" value="KAI0040927.1"/>
    <property type="molecule type" value="Genomic_DNA"/>
</dbReference>
<keyword evidence="2" id="KW-1185">Reference proteome</keyword>
<gene>
    <name evidence="1" type="ORF">FA95DRAFT_805972</name>
</gene>
<comment type="caution">
    <text evidence="1">The sequence shown here is derived from an EMBL/GenBank/DDBJ whole genome shotgun (WGS) entry which is preliminary data.</text>
</comment>
<evidence type="ECO:0000313" key="2">
    <source>
        <dbReference type="Proteomes" id="UP000814033"/>
    </source>
</evidence>
<organism evidence="1 2">
    <name type="scientific">Auriscalpium vulgare</name>
    <dbReference type="NCBI Taxonomy" id="40419"/>
    <lineage>
        <taxon>Eukaryota</taxon>
        <taxon>Fungi</taxon>
        <taxon>Dikarya</taxon>
        <taxon>Basidiomycota</taxon>
        <taxon>Agaricomycotina</taxon>
        <taxon>Agaricomycetes</taxon>
        <taxon>Russulales</taxon>
        <taxon>Auriscalpiaceae</taxon>
        <taxon>Auriscalpium</taxon>
    </lineage>
</organism>
<sequence>MYASGVVISAGMGEGTATGGCRMKQVELGSHIAPPSIRFCRLRYSLACTYRPAASIAGDLCASYPASLVICSSSSACCLDECTMLFGVLAPFCLLFRIRTWFLLPYEQPACSAELSSAGGESSSVSTWLVLLYSDGSSSCAKTTSYPARGRLKLSRPRSQAT</sequence>
<reference evidence="1" key="1">
    <citation type="submission" date="2021-02" db="EMBL/GenBank/DDBJ databases">
        <authorList>
            <consortium name="DOE Joint Genome Institute"/>
            <person name="Ahrendt S."/>
            <person name="Looney B.P."/>
            <person name="Miyauchi S."/>
            <person name="Morin E."/>
            <person name="Drula E."/>
            <person name="Courty P.E."/>
            <person name="Chicoki N."/>
            <person name="Fauchery L."/>
            <person name="Kohler A."/>
            <person name="Kuo A."/>
            <person name="Labutti K."/>
            <person name="Pangilinan J."/>
            <person name="Lipzen A."/>
            <person name="Riley R."/>
            <person name="Andreopoulos W."/>
            <person name="He G."/>
            <person name="Johnson J."/>
            <person name="Barry K.W."/>
            <person name="Grigoriev I.V."/>
            <person name="Nagy L."/>
            <person name="Hibbett D."/>
            <person name="Henrissat B."/>
            <person name="Matheny P.B."/>
            <person name="Labbe J."/>
            <person name="Martin F."/>
        </authorList>
    </citation>
    <scope>NUCLEOTIDE SEQUENCE</scope>
    <source>
        <strain evidence="1">FP105234-sp</strain>
    </source>
</reference>
<dbReference type="Proteomes" id="UP000814033">
    <property type="component" value="Unassembled WGS sequence"/>
</dbReference>